<evidence type="ECO:0000256" key="3">
    <source>
        <dbReference type="SAM" id="MobiDB-lite"/>
    </source>
</evidence>
<accession>A0AAV1UZ15</accession>
<dbReference type="PANTHER" id="PTHR42648">
    <property type="entry name" value="TRANSPOSASE, PUTATIVE-RELATED"/>
    <property type="match status" value="1"/>
</dbReference>
<dbReference type="InterPro" id="IPR013103">
    <property type="entry name" value="RVT_2"/>
</dbReference>
<evidence type="ECO:0000313" key="5">
    <source>
        <dbReference type="EMBL" id="CAK7939945.1"/>
    </source>
</evidence>
<dbReference type="PROSITE" id="PS50994">
    <property type="entry name" value="INTEGRASE"/>
    <property type="match status" value="1"/>
</dbReference>
<dbReference type="GO" id="GO:0016787">
    <property type="term" value="F:hydrolase activity"/>
    <property type="evidence" value="ECO:0007669"/>
    <property type="project" value="UniProtKB-KW"/>
</dbReference>
<dbReference type="Pfam" id="PF07727">
    <property type="entry name" value="RVT_2"/>
    <property type="match status" value="1"/>
</dbReference>
<dbReference type="InterPro" id="IPR001584">
    <property type="entry name" value="Integrase_cat-core"/>
</dbReference>
<dbReference type="PANTHER" id="PTHR42648:SF28">
    <property type="entry name" value="TRANSPOSON-ENCODED PROTEIN WITH RIBONUCLEASE H-LIKE AND RETROVIRUS ZINC FINGER-LIKE DOMAINS"/>
    <property type="match status" value="1"/>
</dbReference>
<protein>
    <recommendedName>
        <fullName evidence="4">Integrase catalytic domain-containing protein</fullName>
    </recommendedName>
</protein>
<dbReference type="GO" id="GO:0046872">
    <property type="term" value="F:metal ion binding"/>
    <property type="evidence" value="ECO:0007669"/>
    <property type="project" value="UniProtKB-KW"/>
</dbReference>
<dbReference type="InterPro" id="IPR012337">
    <property type="entry name" value="RNaseH-like_sf"/>
</dbReference>
<dbReference type="Proteomes" id="UP001162060">
    <property type="component" value="Unassembled WGS sequence"/>
</dbReference>
<dbReference type="Gene3D" id="3.30.420.10">
    <property type="entry name" value="Ribonuclease H-like superfamily/Ribonuclease H"/>
    <property type="match status" value="1"/>
</dbReference>
<sequence>MMMNSRYEMVFPLRKKSEVTKAFKRYCHDIKIDCGLDVKALRSDNGGEYLNDEMTRFCHQEMIKQEFTVPYNPKQNGMAERLNRTLGEMTRCMLSESKMDKTFWCEAMLTAVDILNVLPRASSPNLSPFEMAFKRKPRMDIMRVFGSLCYAHIPKQNRNKLYLSGVRCIILGYAKQHKAYRLLNTATGKVFVSRSVTFVETAVEQTRKEDTPSVIDVVGDGEDMQDPRDHAISDEGTCTPVPGSPIMTPNTRKKQAIKRYEQEFPNLRRGTFNLDDYDASYATQYCLSAKEDVESASTYSQVLESKHKDDWIRAMKSEIQALTQHDTWTLQDLPSDKRSIGCKWVFRIKRKPNGEIVKFKARLVAKGFTQRPGVDYFETFSPVAREESINVAIALAAEQDLIMENVDVDTAFLYGEVKEEIYMDQPDGFVDKQHRDKKCHEEWIGRMSSNGRNELALKHNSLLVLLLRPTVIFTSTLC</sequence>
<dbReference type="GO" id="GO:0015074">
    <property type="term" value="P:DNA integration"/>
    <property type="evidence" value="ECO:0007669"/>
    <property type="project" value="InterPro"/>
</dbReference>
<dbReference type="Pfam" id="PF25597">
    <property type="entry name" value="SH3_retrovirus"/>
    <property type="match status" value="1"/>
</dbReference>
<evidence type="ECO:0000256" key="1">
    <source>
        <dbReference type="ARBA" id="ARBA00022723"/>
    </source>
</evidence>
<reference evidence="6" key="1">
    <citation type="submission" date="2024-01" db="EMBL/GenBank/DDBJ databases">
        <authorList>
            <person name="Webb A."/>
        </authorList>
    </citation>
    <scope>NUCLEOTIDE SEQUENCE</scope>
    <source>
        <strain evidence="6">Pm1</strain>
    </source>
</reference>
<evidence type="ECO:0000313" key="6">
    <source>
        <dbReference type="EMBL" id="CAK7939949.1"/>
    </source>
</evidence>
<comment type="caution">
    <text evidence="6">The sequence shown here is derived from an EMBL/GenBank/DDBJ whole genome shotgun (WGS) entry which is preliminary data.</text>
</comment>
<dbReference type="EMBL" id="CAKLBY020000251">
    <property type="protein sequence ID" value="CAK7939949.1"/>
    <property type="molecule type" value="Genomic_DNA"/>
</dbReference>
<keyword evidence="2" id="KW-0378">Hydrolase</keyword>
<organism evidence="6 7">
    <name type="scientific">Peronospora matthiolae</name>
    <dbReference type="NCBI Taxonomy" id="2874970"/>
    <lineage>
        <taxon>Eukaryota</taxon>
        <taxon>Sar</taxon>
        <taxon>Stramenopiles</taxon>
        <taxon>Oomycota</taxon>
        <taxon>Peronosporomycetes</taxon>
        <taxon>Peronosporales</taxon>
        <taxon>Peronosporaceae</taxon>
        <taxon>Peronospora</taxon>
    </lineage>
</organism>
<dbReference type="AlphaFoldDB" id="A0AAV1UZ15"/>
<proteinExistence type="predicted"/>
<keyword evidence="1" id="KW-0479">Metal-binding</keyword>
<evidence type="ECO:0000313" key="7">
    <source>
        <dbReference type="Proteomes" id="UP001162060"/>
    </source>
</evidence>
<evidence type="ECO:0000256" key="2">
    <source>
        <dbReference type="ARBA" id="ARBA00022801"/>
    </source>
</evidence>
<name>A0AAV1UZ15_9STRA</name>
<feature type="domain" description="Integrase catalytic" evidence="4">
    <location>
        <begin position="1"/>
        <end position="136"/>
    </location>
</feature>
<dbReference type="InterPro" id="IPR036397">
    <property type="entry name" value="RNaseH_sf"/>
</dbReference>
<dbReference type="InterPro" id="IPR039537">
    <property type="entry name" value="Retrotran_Ty1/copia-like"/>
</dbReference>
<dbReference type="EMBL" id="CAKLBY020000251">
    <property type="protein sequence ID" value="CAK7939945.1"/>
    <property type="molecule type" value="Genomic_DNA"/>
</dbReference>
<dbReference type="SUPFAM" id="SSF53098">
    <property type="entry name" value="Ribonuclease H-like"/>
    <property type="match status" value="1"/>
</dbReference>
<evidence type="ECO:0000259" key="4">
    <source>
        <dbReference type="PROSITE" id="PS50994"/>
    </source>
</evidence>
<dbReference type="InterPro" id="IPR057670">
    <property type="entry name" value="SH3_retrovirus"/>
</dbReference>
<dbReference type="GO" id="GO:0003676">
    <property type="term" value="F:nucleic acid binding"/>
    <property type="evidence" value="ECO:0007669"/>
    <property type="project" value="InterPro"/>
</dbReference>
<gene>
    <name evidence="5" type="ORF">PM001_LOCUS25095</name>
    <name evidence="6" type="ORF">PM001_LOCUS25099</name>
</gene>
<feature type="region of interest" description="Disordered" evidence="3">
    <location>
        <begin position="215"/>
        <end position="249"/>
    </location>
</feature>